<gene>
    <name evidence="2" type="primary">AVEN_134678_1</name>
    <name evidence="2" type="ORF">CEXT_643341</name>
</gene>
<evidence type="ECO:0000313" key="2">
    <source>
        <dbReference type="EMBL" id="GIX90616.1"/>
    </source>
</evidence>
<organism evidence="2 3">
    <name type="scientific">Caerostris extrusa</name>
    <name type="common">Bark spider</name>
    <name type="synonym">Caerostris bankana</name>
    <dbReference type="NCBI Taxonomy" id="172846"/>
    <lineage>
        <taxon>Eukaryota</taxon>
        <taxon>Metazoa</taxon>
        <taxon>Ecdysozoa</taxon>
        <taxon>Arthropoda</taxon>
        <taxon>Chelicerata</taxon>
        <taxon>Arachnida</taxon>
        <taxon>Araneae</taxon>
        <taxon>Araneomorphae</taxon>
        <taxon>Entelegynae</taxon>
        <taxon>Araneoidea</taxon>
        <taxon>Araneidae</taxon>
        <taxon>Caerostris</taxon>
    </lineage>
</organism>
<name>A0AAV4P0S4_CAEEX</name>
<accession>A0AAV4P0S4</accession>
<protein>
    <submittedName>
        <fullName evidence="2">Uncharacterized protein</fullName>
    </submittedName>
</protein>
<evidence type="ECO:0000256" key="1">
    <source>
        <dbReference type="SAM" id="MobiDB-lite"/>
    </source>
</evidence>
<keyword evidence="3" id="KW-1185">Reference proteome</keyword>
<feature type="region of interest" description="Disordered" evidence="1">
    <location>
        <begin position="57"/>
        <end position="82"/>
    </location>
</feature>
<dbReference type="Proteomes" id="UP001054945">
    <property type="component" value="Unassembled WGS sequence"/>
</dbReference>
<comment type="caution">
    <text evidence="2">The sequence shown here is derived from an EMBL/GenBank/DDBJ whole genome shotgun (WGS) entry which is preliminary data.</text>
</comment>
<sequence>MLFPFDNIKSLNNFGAHFEERSSSPSFKSSILPTLKPSPEYQQTGVKAQITKFASKEKDALQNSPTNSLERRQTQKLKSVSQPIQTAVYQNTRIPFTDSASHEVPHPLQADSKFVNDNYVPFYVNEACKETDDLPISMKPSTSQGMGYHSPAYGNTGQDYVQSAVDYAKIEFKIFQQGLRDETKPRTIKNGHLVSDAKNKMGKYSKLE</sequence>
<feature type="region of interest" description="Disordered" evidence="1">
    <location>
        <begin position="19"/>
        <end position="40"/>
    </location>
</feature>
<dbReference type="AlphaFoldDB" id="A0AAV4P0S4"/>
<proteinExistence type="predicted"/>
<reference evidence="2 3" key="1">
    <citation type="submission" date="2021-06" db="EMBL/GenBank/DDBJ databases">
        <title>Caerostris extrusa draft genome.</title>
        <authorList>
            <person name="Kono N."/>
            <person name="Arakawa K."/>
        </authorList>
    </citation>
    <scope>NUCLEOTIDE SEQUENCE [LARGE SCALE GENOMIC DNA]</scope>
</reference>
<dbReference type="EMBL" id="BPLR01021514">
    <property type="protein sequence ID" value="GIX90616.1"/>
    <property type="molecule type" value="Genomic_DNA"/>
</dbReference>
<evidence type="ECO:0000313" key="3">
    <source>
        <dbReference type="Proteomes" id="UP001054945"/>
    </source>
</evidence>